<dbReference type="SUPFAM" id="SSF54928">
    <property type="entry name" value="RNA-binding domain, RBD"/>
    <property type="match status" value="2"/>
</dbReference>
<keyword evidence="4" id="KW-0472">Membrane</keyword>
<dbReference type="InterPro" id="IPR000504">
    <property type="entry name" value="RRM_dom"/>
</dbReference>
<dbReference type="WBParaSite" id="jg19404">
    <property type="protein sequence ID" value="jg19404"/>
    <property type="gene ID" value="jg19404"/>
</dbReference>
<evidence type="ECO:0000313" key="7">
    <source>
        <dbReference type="WBParaSite" id="jg19404"/>
    </source>
</evidence>
<feature type="domain" description="RRM" evidence="5">
    <location>
        <begin position="349"/>
        <end position="428"/>
    </location>
</feature>
<dbReference type="Proteomes" id="UP000887574">
    <property type="component" value="Unplaced"/>
</dbReference>
<evidence type="ECO:0000256" key="2">
    <source>
        <dbReference type="ARBA" id="ARBA00023242"/>
    </source>
</evidence>
<name>A0A915DGX1_9BILA</name>
<dbReference type="PANTHER" id="PTHR48033:SF10">
    <property type="entry name" value="RNA-BINDING PROTEIN SQUID"/>
    <property type="match status" value="1"/>
</dbReference>
<proteinExistence type="predicted"/>
<dbReference type="Gene3D" id="3.30.70.330">
    <property type="match status" value="3"/>
</dbReference>
<dbReference type="GO" id="GO:0010468">
    <property type="term" value="P:regulation of gene expression"/>
    <property type="evidence" value="ECO:0007669"/>
    <property type="project" value="TreeGrafter"/>
</dbReference>
<comment type="subcellular location">
    <subcellularLocation>
        <location evidence="1">Nucleus</location>
    </subcellularLocation>
</comment>
<accession>A0A915DGX1</accession>
<dbReference type="SMART" id="SM00360">
    <property type="entry name" value="RRM"/>
    <property type="match status" value="3"/>
</dbReference>
<evidence type="ECO:0000256" key="4">
    <source>
        <dbReference type="SAM" id="Phobius"/>
    </source>
</evidence>
<keyword evidence="3" id="KW-0694">RNA-binding</keyword>
<keyword evidence="6" id="KW-1185">Reference proteome</keyword>
<dbReference type="GO" id="GO:0003723">
    <property type="term" value="F:RNA binding"/>
    <property type="evidence" value="ECO:0007669"/>
    <property type="project" value="UniProtKB-UniRule"/>
</dbReference>
<organism evidence="6 7">
    <name type="scientific">Ditylenchus dipsaci</name>
    <dbReference type="NCBI Taxonomy" id="166011"/>
    <lineage>
        <taxon>Eukaryota</taxon>
        <taxon>Metazoa</taxon>
        <taxon>Ecdysozoa</taxon>
        <taxon>Nematoda</taxon>
        <taxon>Chromadorea</taxon>
        <taxon>Rhabditida</taxon>
        <taxon>Tylenchina</taxon>
        <taxon>Tylenchomorpha</taxon>
        <taxon>Sphaerularioidea</taxon>
        <taxon>Anguinidae</taxon>
        <taxon>Anguininae</taxon>
        <taxon>Ditylenchus</taxon>
    </lineage>
</organism>
<feature type="transmembrane region" description="Helical" evidence="4">
    <location>
        <begin position="507"/>
        <end position="524"/>
    </location>
</feature>
<dbReference type="GO" id="GO:0005654">
    <property type="term" value="C:nucleoplasm"/>
    <property type="evidence" value="ECO:0007669"/>
    <property type="project" value="TreeGrafter"/>
</dbReference>
<dbReference type="Pfam" id="PF00076">
    <property type="entry name" value="RRM_1"/>
    <property type="match status" value="1"/>
</dbReference>
<evidence type="ECO:0000256" key="3">
    <source>
        <dbReference type="PROSITE-ProRule" id="PRU00176"/>
    </source>
</evidence>
<sequence>MYLSFKLQIRMVGNALFSRRRGSEYSDLPFQKSPASHIRSFSMNAVDFQSVQRFQAKTSALNVILYSMCSAFPHRGMLQHRSVSKKAGIKTQLMEIAKSLADKRSGISRPGVKTCKLCKRTIFVSGVTDSVLIQSAVKFFSKFDPSVKFGKAELSGVYLKLSSRVMVKNVLDGAPYNIDGVEVHVRPLRPMNRTLFVGLLPANTVLQTLQDYFSRFGEVEFCSQKRSRAMNRPLRAAYVTFSSEDGLEKAMKARPHRISGKRISAINGYAGSFSHQSSRTTLLLDHLPLSVTEEKLEKYFTKIGELIHCEIALEPSIRGLTGRVKKALVLGPHFINGREIRVNYHAEETTVLVNNLAAGITRNSLIEHFRQFGAVFDCLATEGGASVSFLDMSGMKKALTQKTHMIDGQKVNVKWRPHKSLSVSSSFVFETFHVQTLDDCWLPVPIARNIYFNDLRSTHLQNLEDCRHPSRSWWSQWVLGFMRKQCDQFSMKTPIWKSFTRRIFIPHLLRSTLYIFVSFLGFYFCSKTVCC</sequence>
<feature type="domain" description="RRM" evidence="5">
    <location>
        <begin position="193"/>
        <end position="268"/>
    </location>
</feature>
<reference evidence="7" key="1">
    <citation type="submission" date="2022-11" db="UniProtKB">
        <authorList>
            <consortium name="WormBaseParasite"/>
        </authorList>
    </citation>
    <scope>IDENTIFICATION</scope>
</reference>
<evidence type="ECO:0000256" key="1">
    <source>
        <dbReference type="ARBA" id="ARBA00004123"/>
    </source>
</evidence>
<evidence type="ECO:0000259" key="5">
    <source>
        <dbReference type="PROSITE" id="PS50102"/>
    </source>
</evidence>
<keyword evidence="4" id="KW-0812">Transmembrane</keyword>
<keyword evidence="2" id="KW-0539">Nucleus</keyword>
<evidence type="ECO:0000313" key="6">
    <source>
        <dbReference type="Proteomes" id="UP000887574"/>
    </source>
</evidence>
<dbReference type="InterPro" id="IPR012677">
    <property type="entry name" value="Nucleotide-bd_a/b_plait_sf"/>
</dbReference>
<dbReference type="AlphaFoldDB" id="A0A915DGX1"/>
<dbReference type="GO" id="GO:0000785">
    <property type="term" value="C:chromatin"/>
    <property type="evidence" value="ECO:0007669"/>
    <property type="project" value="TreeGrafter"/>
</dbReference>
<dbReference type="InterPro" id="IPR035979">
    <property type="entry name" value="RBD_domain_sf"/>
</dbReference>
<protein>
    <submittedName>
        <fullName evidence="7">RRM domain-containing protein</fullName>
    </submittedName>
</protein>
<dbReference type="PROSITE" id="PS50102">
    <property type="entry name" value="RRM"/>
    <property type="match status" value="2"/>
</dbReference>
<dbReference type="PANTHER" id="PTHR48033">
    <property type="entry name" value="RNA-BINDING (RRM/RBD/RNP MOTIFS) FAMILY PROTEIN"/>
    <property type="match status" value="1"/>
</dbReference>
<keyword evidence="4" id="KW-1133">Transmembrane helix</keyword>